<dbReference type="Proteomes" id="UP000820669">
    <property type="component" value="Unassembled WGS sequence"/>
</dbReference>
<dbReference type="GO" id="GO:0016740">
    <property type="term" value="F:transferase activity"/>
    <property type="evidence" value="ECO:0007669"/>
    <property type="project" value="UniProtKB-KW"/>
</dbReference>
<comment type="similarity">
    <text evidence="1">Belongs to the P-Pant transferase superfamily. Gsp/Sfp/HetI/AcpT family.</text>
</comment>
<feature type="domain" description="4'-phosphopantetheinyl transferase" evidence="3">
    <location>
        <begin position="120"/>
        <end position="194"/>
    </location>
</feature>
<protein>
    <submittedName>
        <fullName evidence="4">4'-phosphopantetheinyl transferase superfamily protein</fullName>
    </submittedName>
</protein>
<dbReference type="InterPro" id="IPR050559">
    <property type="entry name" value="P-Pant_transferase_sf"/>
</dbReference>
<proteinExistence type="inferred from homology"/>
<organism evidence="4 5">
    <name type="scientific">Pseudonocardia acidicola</name>
    <dbReference type="NCBI Taxonomy" id="2724939"/>
    <lineage>
        <taxon>Bacteria</taxon>
        <taxon>Bacillati</taxon>
        <taxon>Actinomycetota</taxon>
        <taxon>Actinomycetes</taxon>
        <taxon>Pseudonocardiales</taxon>
        <taxon>Pseudonocardiaceae</taxon>
        <taxon>Pseudonocardia</taxon>
    </lineage>
</organism>
<accession>A0ABX1SGX3</accession>
<dbReference type="Pfam" id="PF01648">
    <property type="entry name" value="ACPS"/>
    <property type="match status" value="1"/>
</dbReference>
<evidence type="ECO:0000313" key="4">
    <source>
        <dbReference type="EMBL" id="NMH99403.1"/>
    </source>
</evidence>
<dbReference type="InterPro" id="IPR037143">
    <property type="entry name" value="4-PPantetheinyl_Trfase_dom_sf"/>
</dbReference>
<keyword evidence="5" id="KW-1185">Reference proteome</keyword>
<evidence type="ECO:0000259" key="3">
    <source>
        <dbReference type="Pfam" id="PF01648"/>
    </source>
</evidence>
<evidence type="ECO:0000313" key="5">
    <source>
        <dbReference type="Proteomes" id="UP000820669"/>
    </source>
</evidence>
<dbReference type="SUPFAM" id="SSF56214">
    <property type="entry name" value="4'-phosphopantetheinyl transferase"/>
    <property type="match status" value="2"/>
</dbReference>
<reference evidence="4 5" key="1">
    <citation type="submission" date="2020-04" db="EMBL/GenBank/DDBJ databases">
        <authorList>
            <person name="Klaysubun C."/>
            <person name="Duangmal K."/>
            <person name="Lipun K."/>
        </authorList>
    </citation>
    <scope>NUCLEOTIDE SEQUENCE [LARGE SCALE GENOMIC DNA]</scope>
    <source>
        <strain evidence="4 5">K10HN5</strain>
    </source>
</reference>
<dbReference type="InterPro" id="IPR008278">
    <property type="entry name" value="4-PPantetheinyl_Trfase_dom"/>
</dbReference>
<gene>
    <name evidence="4" type="ORF">HF526_19095</name>
</gene>
<sequence>MAACQAGGVSSSECDVWWARPLDPSGQPALVALLDEHERTRLRAFRRSADQARYLAAHALARLVLGVVLDMHPAGVRFDRTCRCGQQHGKPRLADEPDTPGFSLTHSGDRVGLAVYGAGPVGLDVEHLRPLSDVAGMAAHVCSPAELTRPLPTDTATFLTTWTRKEALLKATGEGLSRPMATITLSPAGNPPRVEEWVGNDAPSGPVWLADLLPAPDHPAAVAGFGEQVPAIREADGNAVLLGWHARL</sequence>
<dbReference type="Gene3D" id="3.90.470.20">
    <property type="entry name" value="4'-phosphopantetheinyl transferase domain"/>
    <property type="match status" value="2"/>
</dbReference>
<evidence type="ECO:0000256" key="2">
    <source>
        <dbReference type="ARBA" id="ARBA00022679"/>
    </source>
</evidence>
<dbReference type="PANTHER" id="PTHR12215:SF10">
    <property type="entry name" value="L-AMINOADIPATE-SEMIALDEHYDE DEHYDROGENASE-PHOSPHOPANTETHEINYL TRANSFERASE"/>
    <property type="match status" value="1"/>
</dbReference>
<dbReference type="PANTHER" id="PTHR12215">
    <property type="entry name" value="PHOSPHOPANTETHEINE TRANSFERASE"/>
    <property type="match status" value="1"/>
</dbReference>
<comment type="caution">
    <text evidence="4">The sequence shown here is derived from an EMBL/GenBank/DDBJ whole genome shotgun (WGS) entry which is preliminary data.</text>
</comment>
<keyword evidence="2 4" id="KW-0808">Transferase</keyword>
<name>A0ABX1SGX3_9PSEU</name>
<evidence type="ECO:0000256" key="1">
    <source>
        <dbReference type="ARBA" id="ARBA00010990"/>
    </source>
</evidence>
<dbReference type="EMBL" id="JAAXLA010000036">
    <property type="protein sequence ID" value="NMH99403.1"/>
    <property type="molecule type" value="Genomic_DNA"/>
</dbReference>